<evidence type="ECO:0000313" key="5">
    <source>
        <dbReference type="EMBL" id="KAF7556154.1"/>
    </source>
</evidence>
<dbReference type="InterPro" id="IPR037460">
    <property type="entry name" value="SEST-like"/>
</dbReference>
<sequence length="1422" mass="157368">MRWSLRYGIAIAPLIGQAIAVPTSRDFGSMSMNLMPRADDDFDNSDLSYITKLAAIGDSYSAGIGAGNRLGSIKDAFHSQSDYACSRYNYAYPNIINEDERLGDKSKRTFEFRSCSGAVLDDVKDKQIPELSDSQQFIMLSAGGNDVELVNILNHCVYQWASFNSLQYVVGKLTELFDEEEFPWVKKLKWSSLARTCENQLEMSQSIIDSDEFSDKIDAVLEKAKEKLADKYAKFFATNMTSECDKVTWTTWIHKSHDFNGNEYLTVERRKKMNDLVDAVNAKLAAAVKRAGSSVKFINYDSLVGNFNGRYCEPGVDESTVESNERTDLMFYEFNTLDPKGSSPWKRSDRQSLTSSFSGHEDVLAQIALVSDPKGEFTFEKQLDDDLSDSALSGSKVLAQTDEDGEPDEEDWDAPNILPDGYGRAFHPRVKLHQIIAERVIFEMISLNNENHGYGELPLSWRIESCNIDRSPTNYLTHHNTSPGKAIKSGIKLRILGVGDSITRGIGSSDGNGYRLRLKEDLSKNNVFFAGTESDGTMENGNYGAWRGKSIQYIADHIGPSLKQRPNIILLHAGTNDLDDRSQYSSEGNDPQGMADRLGDLIDQMVKECPDAVILVAMIIKTCDSHKAPRHDKYTSLIPGVVKERRAKGKYVLAVDFTDFPLLKLGDCLHPTTEGYKMFADYWYDYIYQIPSSWITKPEGDDPDLSGTGSNKNGGVATDIPQPSYGNPIVATSKSEVQKAYDKALDGDESICKDRPTWKSTGQIAGGVGKMGLWKFTETWGDAGQVFNGIGGDADNVRFHDMDGDGKADFLWLDPDTGRMHCWLNNMPDGFVRAGTHEKGVIAAGTAASEKVYIADMNGDGLADYLVVNPNDGSVEVWWNNGPNDNAPNGWDWHSGGQISEGIPHANLATLRFPDINGDGRADYVIIGKGGSLGHLMNTGTDTGRGIVWESRHGIATGETYNLNDFSKLVLADIDGDGRDDYLVFDSDAGLSGFLNQPSNREGLPQWVKQDEKSIAKGIKENHKSIFLADMNGDGKADYVFVDDKGAVHVRHNRGSADTSMAIDGLRFADIDGDGVDDYIWVEPDTGAPHVRLNLGPDSNDEYGWGWKALNDGNPIAKGAAPSNKVQFADIDGNGRDDYIVIDPKDGGMRGWLNGGPIDNEYGWNFVPQGRIFEGGIGPGANVRLADVDGDGYDDYIYLHPGGRTTIYRNKWNKESPTKSWVRMESMEAKNVIQHRPEEIFFHDINGDGRADYLWVNPLNGVTRAWINNYPKSPAWVDSGEYAGSIGTGGNNIRFAKLQRTGRASLVAVNRKTNAIAAWLNGCDNLGKALRNNRVIFTLREGYVFGSMWSVHNETTEHHIDNLCDVNIVDSADVYDDDDTGAIYYPTKIGPFDIHDAENCTYTGTKDKVETAQTRTYEHMRD</sequence>
<dbReference type="InterPro" id="IPR013517">
    <property type="entry name" value="FG-GAP"/>
</dbReference>
<dbReference type="Pfam" id="PF13472">
    <property type="entry name" value="Lipase_GDSL_2"/>
    <property type="match status" value="1"/>
</dbReference>
<evidence type="ECO:0000256" key="3">
    <source>
        <dbReference type="SAM" id="SignalP"/>
    </source>
</evidence>
<dbReference type="CDD" id="cd01823">
    <property type="entry name" value="SEST_like"/>
    <property type="match status" value="1"/>
</dbReference>
<dbReference type="PANTHER" id="PTHR37981">
    <property type="entry name" value="LIPASE 2"/>
    <property type="match status" value="1"/>
</dbReference>
<comment type="caution">
    <text evidence="5">The sequence shown here is derived from an EMBL/GenBank/DDBJ whole genome shotgun (WGS) entry which is preliminary data.</text>
</comment>
<accession>A0A9P5HPT1</accession>
<keyword evidence="1 3" id="KW-0732">Signal</keyword>
<dbReference type="Gene3D" id="2.130.10.130">
    <property type="entry name" value="Integrin alpha, N-terminal"/>
    <property type="match status" value="2"/>
</dbReference>
<dbReference type="Proteomes" id="UP000722485">
    <property type="component" value="Unassembled WGS sequence"/>
</dbReference>
<dbReference type="InterPro" id="IPR028994">
    <property type="entry name" value="Integrin_alpha_N"/>
</dbReference>
<proteinExistence type="predicted"/>
<dbReference type="Pfam" id="PF13517">
    <property type="entry name" value="FG-GAP_3"/>
    <property type="match status" value="2"/>
</dbReference>
<dbReference type="Gene3D" id="3.40.50.1110">
    <property type="entry name" value="SGNH hydrolase"/>
    <property type="match status" value="2"/>
</dbReference>
<dbReference type="SUPFAM" id="SSF52266">
    <property type="entry name" value="SGNH hydrolase"/>
    <property type="match status" value="2"/>
</dbReference>
<dbReference type="InterPro" id="IPR036514">
    <property type="entry name" value="SGNH_hydro_sf"/>
</dbReference>
<dbReference type="CDD" id="cd01833">
    <property type="entry name" value="XynB_like"/>
    <property type="match status" value="1"/>
</dbReference>
<evidence type="ECO:0000313" key="6">
    <source>
        <dbReference type="Proteomes" id="UP000722485"/>
    </source>
</evidence>
<evidence type="ECO:0000256" key="1">
    <source>
        <dbReference type="ARBA" id="ARBA00022729"/>
    </source>
</evidence>
<dbReference type="SUPFAM" id="SSF69318">
    <property type="entry name" value="Integrin alpha N-terminal domain"/>
    <property type="match status" value="2"/>
</dbReference>
<dbReference type="InterPro" id="IPR013830">
    <property type="entry name" value="SGNH_hydro"/>
</dbReference>
<feature type="chain" id="PRO_5040111704" description="SGNH hydrolase-type esterase domain-containing protein" evidence="3">
    <location>
        <begin position="21"/>
        <end position="1422"/>
    </location>
</feature>
<name>A0A9P5HPT1_9HYPO</name>
<protein>
    <recommendedName>
        <fullName evidence="4">SGNH hydrolase-type esterase domain-containing protein</fullName>
    </recommendedName>
</protein>
<reference evidence="5" key="1">
    <citation type="submission" date="2020-03" db="EMBL/GenBank/DDBJ databases">
        <title>Draft Genome Sequence of Cylindrodendrum hubeiense.</title>
        <authorList>
            <person name="Buettner E."/>
            <person name="Kellner H."/>
        </authorList>
    </citation>
    <scope>NUCLEOTIDE SEQUENCE</scope>
    <source>
        <strain evidence="5">IHI 201604</strain>
    </source>
</reference>
<feature type="domain" description="SGNH hydrolase-type esterase" evidence="4">
    <location>
        <begin position="498"/>
        <end position="677"/>
    </location>
</feature>
<feature type="signal peptide" evidence="3">
    <location>
        <begin position="1"/>
        <end position="20"/>
    </location>
</feature>
<dbReference type="OrthoDB" id="2119228at2759"/>
<dbReference type="PANTHER" id="PTHR37981:SF1">
    <property type="entry name" value="SGNH HYDROLASE-TYPE ESTERASE DOMAIN-CONTAINING PROTEIN"/>
    <property type="match status" value="1"/>
</dbReference>
<evidence type="ECO:0000259" key="4">
    <source>
        <dbReference type="Pfam" id="PF13472"/>
    </source>
</evidence>
<gene>
    <name evidence="5" type="ORF">G7Z17_g1630</name>
</gene>
<dbReference type="EMBL" id="JAANBB010000014">
    <property type="protein sequence ID" value="KAF7556154.1"/>
    <property type="molecule type" value="Genomic_DNA"/>
</dbReference>
<dbReference type="GO" id="GO:0006629">
    <property type="term" value="P:lipid metabolic process"/>
    <property type="evidence" value="ECO:0007669"/>
    <property type="project" value="TreeGrafter"/>
</dbReference>
<organism evidence="5 6">
    <name type="scientific">Cylindrodendrum hubeiense</name>
    <dbReference type="NCBI Taxonomy" id="595255"/>
    <lineage>
        <taxon>Eukaryota</taxon>
        <taxon>Fungi</taxon>
        <taxon>Dikarya</taxon>
        <taxon>Ascomycota</taxon>
        <taxon>Pezizomycotina</taxon>
        <taxon>Sordariomycetes</taxon>
        <taxon>Hypocreomycetidae</taxon>
        <taxon>Hypocreales</taxon>
        <taxon>Nectriaceae</taxon>
        <taxon>Cylindrodendrum</taxon>
    </lineage>
</organism>
<keyword evidence="6" id="KW-1185">Reference proteome</keyword>
<dbReference type="GO" id="GO:0016788">
    <property type="term" value="F:hydrolase activity, acting on ester bonds"/>
    <property type="evidence" value="ECO:0007669"/>
    <property type="project" value="InterPro"/>
</dbReference>
<evidence type="ECO:0000256" key="2">
    <source>
        <dbReference type="SAM" id="MobiDB-lite"/>
    </source>
</evidence>
<feature type="region of interest" description="Disordered" evidence="2">
    <location>
        <begin position="698"/>
        <end position="726"/>
    </location>
</feature>